<protein>
    <submittedName>
        <fullName evidence="5">Acyl-CoA hydrolase</fullName>
    </submittedName>
</protein>
<feature type="domain" description="HotDog ACOT-type" evidence="4">
    <location>
        <begin position="37"/>
        <end position="149"/>
    </location>
</feature>
<dbReference type="GO" id="GO:0052816">
    <property type="term" value="F:long-chain fatty acyl-CoA hydrolase activity"/>
    <property type="evidence" value="ECO:0007669"/>
    <property type="project" value="TreeGrafter"/>
</dbReference>
<keyword evidence="6" id="KW-1185">Reference proteome</keyword>
<dbReference type="Proteomes" id="UP000013063">
    <property type="component" value="Unassembled WGS sequence"/>
</dbReference>
<dbReference type="AlphaFoldDB" id="R0EDA7"/>
<dbReference type="SUPFAM" id="SSF54637">
    <property type="entry name" value="Thioesterase/thiol ester dehydrase-isomerase"/>
    <property type="match status" value="1"/>
</dbReference>
<sequence length="158" mass="17217">MKAPPATKRVSEALTDTVPAGKRAETLAKAWERAEWPHEAPVLRAIAMPSDTNPEGDIFGGWLLSQMDLAAASIAFHRAAGRCATIAVDGMTFISPVFVGDEVSLFAKVIHTGRTSLKVQVEAWRRRRDAEQAHKVTEGVFTFVAIGEDRKPRALPVI</sequence>
<dbReference type="InterPro" id="IPR006683">
    <property type="entry name" value="Thioestr_dom"/>
</dbReference>
<evidence type="ECO:0000256" key="2">
    <source>
        <dbReference type="ARBA" id="ARBA00022801"/>
    </source>
</evidence>
<dbReference type="PANTHER" id="PTHR11049:SF5">
    <property type="entry name" value="ACYL-COA THIOESTER HYDROLASE YCIA"/>
    <property type="match status" value="1"/>
</dbReference>
<dbReference type="CDD" id="cd03442">
    <property type="entry name" value="BFIT_BACH"/>
    <property type="match status" value="1"/>
</dbReference>
<dbReference type="Pfam" id="PF03061">
    <property type="entry name" value="4HBT"/>
    <property type="match status" value="1"/>
</dbReference>
<dbReference type="STRING" id="1292034.OR37_00740"/>
<dbReference type="InterPro" id="IPR033120">
    <property type="entry name" value="HOTDOG_ACOT"/>
</dbReference>
<accession>R0EDA7</accession>
<dbReference type="PANTHER" id="PTHR11049">
    <property type="entry name" value="ACYL COENZYME A THIOESTER HYDROLASE"/>
    <property type="match status" value="1"/>
</dbReference>
<dbReference type="EMBL" id="APMP01000002">
    <property type="protein sequence ID" value="ENZ83438.1"/>
    <property type="molecule type" value="Genomic_DNA"/>
</dbReference>
<gene>
    <name evidence="5" type="ORF">OR37_00740</name>
</gene>
<keyword evidence="2 3" id="KW-0378">Hydrolase</keyword>
<organism evidence="5 6">
    <name type="scientific">Caulobacter vibrioides OR37</name>
    <dbReference type="NCBI Taxonomy" id="1292034"/>
    <lineage>
        <taxon>Bacteria</taxon>
        <taxon>Pseudomonadati</taxon>
        <taxon>Pseudomonadota</taxon>
        <taxon>Alphaproteobacteria</taxon>
        <taxon>Caulobacterales</taxon>
        <taxon>Caulobacteraceae</taxon>
        <taxon>Caulobacter</taxon>
    </lineage>
</organism>
<dbReference type="InterPro" id="IPR029069">
    <property type="entry name" value="HotDog_dom_sf"/>
</dbReference>
<dbReference type="PROSITE" id="PS51770">
    <property type="entry name" value="HOTDOG_ACOT"/>
    <property type="match status" value="1"/>
</dbReference>
<dbReference type="PATRIC" id="fig|1292034.3.peg.735"/>
<dbReference type="RefSeq" id="WP_004615885.1">
    <property type="nucleotide sequence ID" value="NZ_APMP01000002.1"/>
</dbReference>
<dbReference type="InterPro" id="IPR040170">
    <property type="entry name" value="Cytosol_ACT"/>
</dbReference>
<dbReference type="GO" id="GO:0009062">
    <property type="term" value="P:fatty acid catabolic process"/>
    <property type="evidence" value="ECO:0007669"/>
    <property type="project" value="TreeGrafter"/>
</dbReference>
<reference evidence="5 6" key="1">
    <citation type="journal article" date="2013" name="Genome Announc.">
        <title>Draft Genome Sequence for Caulobacter sp. Strain OR37, a Bacterium Tolerant to Heavy Metals.</title>
        <authorList>
            <person name="Utturkar S.M."/>
            <person name="Bollmann A."/>
            <person name="Brzoska R.M."/>
            <person name="Klingeman D.M."/>
            <person name="Epstein S.E."/>
            <person name="Palumbo A.V."/>
            <person name="Brown S.D."/>
        </authorList>
    </citation>
    <scope>NUCLEOTIDE SEQUENCE [LARGE SCALE GENOMIC DNA]</scope>
    <source>
        <strain evidence="5 6">OR37</strain>
    </source>
</reference>
<evidence type="ECO:0000256" key="3">
    <source>
        <dbReference type="PROSITE-ProRule" id="PRU01106"/>
    </source>
</evidence>
<proteinExistence type="inferred from homology"/>
<dbReference type="Gene3D" id="3.10.129.10">
    <property type="entry name" value="Hotdog Thioesterase"/>
    <property type="match status" value="1"/>
</dbReference>
<comment type="similarity">
    <text evidence="1">Belongs to the acyl coenzyme A hydrolase family.</text>
</comment>
<evidence type="ECO:0000259" key="4">
    <source>
        <dbReference type="PROSITE" id="PS51770"/>
    </source>
</evidence>
<evidence type="ECO:0000313" key="6">
    <source>
        <dbReference type="Proteomes" id="UP000013063"/>
    </source>
</evidence>
<evidence type="ECO:0000256" key="1">
    <source>
        <dbReference type="ARBA" id="ARBA00010458"/>
    </source>
</evidence>
<name>R0EDA7_CAUVI</name>
<evidence type="ECO:0000313" key="5">
    <source>
        <dbReference type="EMBL" id="ENZ83438.1"/>
    </source>
</evidence>
<dbReference type="GO" id="GO:0005829">
    <property type="term" value="C:cytosol"/>
    <property type="evidence" value="ECO:0007669"/>
    <property type="project" value="TreeGrafter"/>
</dbReference>
<comment type="caution">
    <text evidence="5">The sequence shown here is derived from an EMBL/GenBank/DDBJ whole genome shotgun (WGS) entry which is preliminary data.</text>
</comment>
<dbReference type="eggNOG" id="COG1607">
    <property type="taxonomic scope" value="Bacteria"/>
</dbReference>
<dbReference type="GO" id="GO:0006637">
    <property type="term" value="P:acyl-CoA metabolic process"/>
    <property type="evidence" value="ECO:0007669"/>
    <property type="project" value="TreeGrafter"/>
</dbReference>